<proteinExistence type="inferred from homology"/>
<evidence type="ECO:0000256" key="4">
    <source>
        <dbReference type="ARBA" id="ARBA00023128"/>
    </source>
</evidence>
<evidence type="ECO:0000256" key="3">
    <source>
        <dbReference type="ARBA" id="ARBA00022840"/>
    </source>
</evidence>
<evidence type="ECO:0000256" key="2">
    <source>
        <dbReference type="ARBA" id="ARBA00022741"/>
    </source>
</evidence>
<evidence type="ECO:0000313" key="8">
    <source>
        <dbReference type="Proteomes" id="UP000836841"/>
    </source>
</evidence>
<dbReference type="SUPFAM" id="SSF52540">
    <property type="entry name" value="P-loop containing nucleoside triphosphate hydrolases"/>
    <property type="match status" value="1"/>
</dbReference>
<organism evidence="7 8">
    <name type="scientific">Thlaspi arvense</name>
    <name type="common">Field penny-cress</name>
    <dbReference type="NCBI Taxonomy" id="13288"/>
    <lineage>
        <taxon>Eukaryota</taxon>
        <taxon>Viridiplantae</taxon>
        <taxon>Streptophyta</taxon>
        <taxon>Embryophyta</taxon>
        <taxon>Tracheophyta</taxon>
        <taxon>Spermatophyta</taxon>
        <taxon>Magnoliopsida</taxon>
        <taxon>eudicotyledons</taxon>
        <taxon>Gunneridae</taxon>
        <taxon>Pentapetalae</taxon>
        <taxon>rosids</taxon>
        <taxon>malvids</taxon>
        <taxon>Brassicales</taxon>
        <taxon>Brassicaceae</taxon>
        <taxon>Thlaspideae</taxon>
        <taxon>Thlaspi</taxon>
    </lineage>
</organism>
<dbReference type="GO" id="GO:0005741">
    <property type="term" value="C:mitochondrial outer membrane"/>
    <property type="evidence" value="ECO:0007669"/>
    <property type="project" value="TreeGrafter"/>
</dbReference>
<feature type="domain" description="ATPase AAA-type core" evidence="6">
    <location>
        <begin position="5"/>
        <end position="49"/>
    </location>
</feature>
<evidence type="ECO:0000256" key="5">
    <source>
        <dbReference type="RuleBase" id="RU003651"/>
    </source>
</evidence>
<dbReference type="AlphaFoldDB" id="A0AAU9SP62"/>
<keyword evidence="8" id="KW-1185">Reference proteome</keyword>
<accession>A0AAU9SP62</accession>
<sequence length="123" mass="13603">MFLGVLLYGPPGGTGKMMLAMGIARESEVVFISVKVSNLMSKWFGDAQKLENTRVVVFAATNRPAELDEAIFRRFPQAGMPDFKERAQILIAVLKGERVPRPLTQVDLEKALAISRLLQANTL</sequence>
<feature type="non-terminal residue" evidence="7">
    <location>
        <position position="1"/>
    </location>
</feature>
<comment type="subcellular location">
    <subcellularLocation>
        <location evidence="1">Mitochondrion</location>
    </subcellularLocation>
</comment>
<name>A0AAU9SP62_THLAR</name>
<evidence type="ECO:0000259" key="6">
    <source>
        <dbReference type="Pfam" id="PF00004"/>
    </source>
</evidence>
<dbReference type="PROSITE" id="PS00674">
    <property type="entry name" value="AAA"/>
    <property type="match status" value="1"/>
</dbReference>
<keyword evidence="2 5" id="KW-0547">Nucleotide-binding</keyword>
<dbReference type="PANTHER" id="PTHR45644:SF28">
    <property type="entry name" value="26S PROTEASOME REGULATORY PARTICLE CHAIN RPT6-LIKE PROTEIN"/>
    <property type="match status" value="1"/>
</dbReference>
<dbReference type="Gene3D" id="3.40.50.300">
    <property type="entry name" value="P-loop containing nucleotide triphosphate hydrolases"/>
    <property type="match status" value="2"/>
</dbReference>
<dbReference type="GO" id="GO:0016887">
    <property type="term" value="F:ATP hydrolysis activity"/>
    <property type="evidence" value="ECO:0007669"/>
    <property type="project" value="InterPro"/>
</dbReference>
<keyword evidence="4" id="KW-0496">Mitochondrion</keyword>
<gene>
    <name evidence="7" type="ORF">TAV2_LOCUS18543</name>
</gene>
<evidence type="ECO:0000256" key="1">
    <source>
        <dbReference type="ARBA" id="ARBA00004173"/>
    </source>
</evidence>
<dbReference type="InterPro" id="IPR003959">
    <property type="entry name" value="ATPase_AAA_core"/>
</dbReference>
<dbReference type="InterPro" id="IPR003960">
    <property type="entry name" value="ATPase_AAA_CS"/>
</dbReference>
<dbReference type="Gene3D" id="1.10.8.60">
    <property type="match status" value="1"/>
</dbReference>
<dbReference type="InterPro" id="IPR051701">
    <property type="entry name" value="Mito_OM_Translocase_MSP1"/>
</dbReference>
<keyword evidence="3 5" id="KW-0067">ATP-binding</keyword>
<dbReference type="Pfam" id="PF00004">
    <property type="entry name" value="AAA"/>
    <property type="match status" value="1"/>
</dbReference>
<dbReference type="Proteomes" id="UP000836841">
    <property type="component" value="Chromosome 6"/>
</dbReference>
<comment type="similarity">
    <text evidence="5">Belongs to the AAA ATPase family.</text>
</comment>
<dbReference type="EMBL" id="OU466862">
    <property type="protein sequence ID" value="CAH2071777.1"/>
    <property type="molecule type" value="Genomic_DNA"/>
</dbReference>
<dbReference type="GO" id="GO:0005524">
    <property type="term" value="F:ATP binding"/>
    <property type="evidence" value="ECO:0007669"/>
    <property type="project" value="UniProtKB-KW"/>
</dbReference>
<dbReference type="InterPro" id="IPR027417">
    <property type="entry name" value="P-loop_NTPase"/>
</dbReference>
<protein>
    <recommendedName>
        <fullName evidence="6">ATPase AAA-type core domain-containing protein</fullName>
    </recommendedName>
</protein>
<dbReference type="PANTHER" id="PTHR45644">
    <property type="entry name" value="AAA ATPASE, PUTATIVE (AFU_ORTHOLOGUE AFUA_2G12920)-RELATED-RELATED"/>
    <property type="match status" value="1"/>
</dbReference>
<reference evidence="7 8" key="1">
    <citation type="submission" date="2022-03" db="EMBL/GenBank/DDBJ databases">
        <authorList>
            <person name="Nunn A."/>
            <person name="Chopra R."/>
            <person name="Nunn A."/>
            <person name="Contreras Garrido A."/>
        </authorList>
    </citation>
    <scope>NUCLEOTIDE SEQUENCE [LARGE SCALE GENOMIC DNA]</scope>
</reference>
<evidence type="ECO:0000313" key="7">
    <source>
        <dbReference type="EMBL" id="CAH2071777.1"/>
    </source>
</evidence>